<evidence type="ECO:0000313" key="1">
    <source>
        <dbReference type="EMBL" id="MFD1482987.1"/>
    </source>
</evidence>
<reference evidence="2" key="1">
    <citation type="journal article" date="2019" name="Int. J. Syst. Evol. Microbiol.">
        <title>The Global Catalogue of Microorganisms (GCM) 10K type strain sequencing project: providing services to taxonomists for standard genome sequencing and annotation.</title>
        <authorList>
            <consortium name="The Broad Institute Genomics Platform"/>
            <consortium name="The Broad Institute Genome Sequencing Center for Infectious Disease"/>
            <person name="Wu L."/>
            <person name="Ma J."/>
        </authorList>
    </citation>
    <scope>NUCLEOTIDE SEQUENCE [LARGE SCALE GENOMIC DNA]</scope>
    <source>
        <strain evidence="2">CCM 8875</strain>
    </source>
</reference>
<evidence type="ECO:0000313" key="2">
    <source>
        <dbReference type="Proteomes" id="UP001597302"/>
    </source>
</evidence>
<organism evidence="1 2">
    <name type="scientific">Paracoccus nototheniae</name>
    <dbReference type="NCBI Taxonomy" id="2489002"/>
    <lineage>
        <taxon>Bacteria</taxon>
        <taxon>Pseudomonadati</taxon>
        <taxon>Pseudomonadota</taxon>
        <taxon>Alphaproteobacteria</taxon>
        <taxon>Rhodobacterales</taxon>
        <taxon>Paracoccaceae</taxon>
        <taxon>Paracoccus</taxon>
    </lineage>
</organism>
<protein>
    <submittedName>
        <fullName evidence="1">Uncharacterized protein</fullName>
    </submittedName>
</protein>
<sequence>MRAEHAYTGVAEVDHLLFSWGRVIADAKGWSRGFALSIQRDRKKAGWVPSVRQLSIMRQLVAELPAVEGDDDPDLIERN</sequence>
<proteinExistence type="predicted"/>
<accession>A0ABW4DZ30</accession>
<gene>
    <name evidence="1" type="ORF">ACFQ5P_16945</name>
</gene>
<keyword evidence="2" id="KW-1185">Reference proteome</keyword>
<dbReference type="Proteomes" id="UP001597302">
    <property type="component" value="Unassembled WGS sequence"/>
</dbReference>
<dbReference type="EMBL" id="JBHTOQ010000038">
    <property type="protein sequence ID" value="MFD1482987.1"/>
    <property type="molecule type" value="Genomic_DNA"/>
</dbReference>
<name>A0ABW4DZ30_9RHOB</name>
<dbReference type="RefSeq" id="WP_242679520.1">
    <property type="nucleotide sequence ID" value="NZ_CBCSAJ010000011.1"/>
</dbReference>
<comment type="caution">
    <text evidence="1">The sequence shown here is derived from an EMBL/GenBank/DDBJ whole genome shotgun (WGS) entry which is preliminary data.</text>
</comment>